<comment type="cofactor">
    <cofactor evidence="1">
        <name>pyridoxal 5'-phosphate</name>
        <dbReference type="ChEBI" id="CHEBI:597326"/>
    </cofactor>
</comment>
<dbReference type="GO" id="GO:0030170">
    <property type="term" value="F:pyridoxal phosphate binding"/>
    <property type="evidence" value="ECO:0007669"/>
    <property type="project" value="InterPro"/>
</dbReference>
<protein>
    <submittedName>
        <fullName evidence="7">Glycine C-acetyltransferase</fullName>
    </submittedName>
</protein>
<gene>
    <name evidence="7" type="ORF">A3H70_03975</name>
</gene>
<dbReference type="STRING" id="1798553.A3H70_03975"/>
<evidence type="ECO:0000313" key="7">
    <source>
        <dbReference type="EMBL" id="OGY90876.1"/>
    </source>
</evidence>
<proteinExistence type="inferred from homology"/>
<keyword evidence="5" id="KW-0012">Acyltransferase</keyword>
<evidence type="ECO:0000259" key="6">
    <source>
        <dbReference type="Pfam" id="PF00155"/>
    </source>
</evidence>
<dbReference type="Gene3D" id="3.90.1150.10">
    <property type="entry name" value="Aspartate Aminotransferase, domain 1"/>
    <property type="match status" value="1"/>
</dbReference>
<dbReference type="InterPro" id="IPR015424">
    <property type="entry name" value="PyrdxlP-dep_Trfase"/>
</dbReference>
<keyword evidence="3 7" id="KW-0808">Transferase</keyword>
<evidence type="ECO:0000256" key="4">
    <source>
        <dbReference type="ARBA" id="ARBA00022898"/>
    </source>
</evidence>
<dbReference type="GO" id="GO:0016746">
    <property type="term" value="F:acyltransferase activity"/>
    <property type="evidence" value="ECO:0007669"/>
    <property type="project" value="UniProtKB-KW"/>
</dbReference>
<dbReference type="InterPro" id="IPR004839">
    <property type="entry name" value="Aminotransferase_I/II_large"/>
</dbReference>
<keyword evidence="4" id="KW-0663">Pyridoxal phosphate</keyword>
<dbReference type="NCBIfam" id="NF005394">
    <property type="entry name" value="PRK06939.1"/>
    <property type="match status" value="1"/>
</dbReference>
<dbReference type="SUPFAM" id="SSF53383">
    <property type="entry name" value="PLP-dependent transferases"/>
    <property type="match status" value="1"/>
</dbReference>
<dbReference type="AlphaFoldDB" id="A0A1G2BPY5"/>
<evidence type="ECO:0000256" key="3">
    <source>
        <dbReference type="ARBA" id="ARBA00022679"/>
    </source>
</evidence>
<dbReference type="CDD" id="cd06454">
    <property type="entry name" value="KBL_like"/>
    <property type="match status" value="1"/>
</dbReference>
<dbReference type="Proteomes" id="UP000178109">
    <property type="component" value="Unassembled WGS sequence"/>
</dbReference>
<name>A0A1G2BPY5_9BACT</name>
<evidence type="ECO:0000256" key="2">
    <source>
        <dbReference type="ARBA" id="ARBA00008392"/>
    </source>
</evidence>
<dbReference type="Gene3D" id="3.40.640.10">
    <property type="entry name" value="Type I PLP-dependent aspartate aminotransferase-like (Major domain)"/>
    <property type="match status" value="1"/>
</dbReference>
<dbReference type="EMBL" id="MHKO01000059">
    <property type="protein sequence ID" value="OGY90876.1"/>
    <property type="molecule type" value="Genomic_DNA"/>
</dbReference>
<dbReference type="InterPro" id="IPR015422">
    <property type="entry name" value="PyrdxlP-dep_Trfase_small"/>
</dbReference>
<dbReference type="PANTHER" id="PTHR13693">
    <property type="entry name" value="CLASS II AMINOTRANSFERASE/8-AMINO-7-OXONONANOATE SYNTHASE"/>
    <property type="match status" value="1"/>
</dbReference>
<reference evidence="7 8" key="1">
    <citation type="journal article" date="2016" name="Nat. Commun.">
        <title>Thousands of microbial genomes shed light on interconnected biogeochemical processes in an aquifer system.</title>
        <authorList>
            <person name="Anantharaman K."/>
            <person name="Brown C.T."/>
            <person name="Hug L.A."/>
            <person name="Sharon I."/>
            <person name="Castelle C.J."/>
            <person name="Probst A.J."/>
            <person name="Thomas B.C."/>
            <person name="Singh A."/>
            <person name="Wilkins M.J."/>
            <person name="Karaoz U."/>
            <person name="Brodie E.L."/>
            <person name="Williams K.H."/>
            <person name="Hubbard S.S."/>
            <person name="Banfield J.F."/>
        </authorList>
    </citation>
    <scope>NUCLEOTIDE SEQUENCE [LARGE SCALE GENOMIC DNA]</scope>
</reference>
<sequence length="412" mass="44863">MYPSQLLQQIQQDLSNLKQSGKYKTERFLASPAGPEVELGGKKVLMFASNNYLGLANHPEIIAAAKAAADKYGYGLSSVRFICGTQTMHRELEKRLAQFLGVDDAILYSSCFMANLGFFATITNESFGASVEHVDAIYSDELNHASIIDAFKLVKKGAVEKRIYPHADLAALDKMLTDDADKNFRYRFIVSDGVFSMEGELAPLPELVNLAKKHQALLFVDDAHGTGVLGKTGAGSPEELGVHGQIDVLSGTLGKALGGALGGYIAGKQEIVDFLRQKSRTYLFSNSLPPAMVGASLKALDLLEQDRSLLKRVRENSQYFRARVSELGFKTLPGIHPIVPIMLGQAKVAQEMSQKLLEAGLYAVGLWFPVVPEGAARLRIQISAAHTREHLDAALAILADTCRVSIKRMVLV</sequence>
<organism evidence="7 8">
    <name type="scientific">Candidatus Komeilibacteria bacterium RIFCSPLOWO2_02_FULL_48_11</name>
    <dbReference type="NCBI Taxonomy" id="1798553"/>
    <lineage>
        <taxon>Bacteria</taxon>
        <taxon>Candidatus Komeiliibacteriota</taxon>
    </lineage>
</organism>
<feature type="domain" description="Aminotransferase class I/classII large" evidence="6">
    <location>
        <begin position="43"/>
        <end position="396"/>
    </location>
</feature>
<accession>A0A1G2BPY5</accession>
<evidence type="ECO:0000313" key="8">
    <source>
        <dbReference type="Proteomes" id="UP000178109"/>
    </source>
</evidence>
<dbReference type="InterPro" id="IPR050087">
    <property type="entry name" value="AON_synthase_class-II"/>
</dbReference>
<dbReference type="InterPro" id="IPR015421">
    <property type="entry name" value="PyrdxlP-dep_Trfase_major"/>
</dbReference>
<evidence type="ECO:0000256" key="5">
    <source>
        <dbReference type="ARBA" id="ARBA00023315"/>
    </source>
</evidence>
<comment type="similarity">
    <text evidence="2">Belongs to the class-II pyridoxal-phosphate-dependent aminotransferase family.</text>
</comment>
<dbReference type="Pfam" id="PF00155">
    <property type="entry name" value="Aminotran_1_2"/>
    <property type="match status" value="1"/>
</dbReference>
<evidence type="ECO:0000256" key="1">
    <source>
        <dbReference type="ARBA" id="ARBA00001933"/>
    </source>
</evidence>
<comment type="caution">
    <text evidence="7">The sequence shown here is derived from an EMBL/GenBank/DDBJ whole genome shotgun (WGS) entry which is preliminary data.</text>
</comment>
<dbReference type="PANTHER" id="PTHR13693:SF102">
    <property type="entry name" value="2-AMINO-3-KETOBUTYRATE COENZYME A LIGASE, MITOCHONDRIAL"/>
    <property type="match status" value="1"/>
</dbReference>
<dbReference type="FunFam" id="3.40.640.10:FF:000006">
    <property type="entry name" value="5-aminolevulinate synthase, mitochondrial"/>
    <property type="match status" value="1"/>
</dbReference>